<dbReference type="Proteomes" id="UP000681722">
    <property type="component" value="Unassembled WGS sequence"/>
</dbReference>
<protein>
    <submittedName>
        <fullName evidence="1">Uncharacterized protein</fullName>
    </submittedName>
</protein>
<proteinExistence type="predicted"/>
<evidence type="ECO:0000313" key="2">
    <source>
        <dbReference type="EMBL" id="CAF1028123.1"/>
    </source>
</evidence>
<evidence type="ECO:0000313" key="3">
    <source>
        <dbReference type="EMBL" id="CAF3738547.1"/>
    </source>
</evidence>
<comment type="caution">
    <text evidence="1">The sequence shown here is derived from an EMBL/GenBank/DDBJ whole genome shotgun (WGS) entry which is preliminary data.</text>
</comment>
<dbReference type="Proteomes" id="UP000682733">
    <property type="component" value="Unassembled WGS sequence"/>
</dbReference>
<evidence type="ECO:0000313" key="1">
    <source>
        <dbReference type="EMBL" id="CAF0964813.1"/>
    </source>
</evidence>
<evidence type="ECO:0000313" key="5">
    <source>
        <dbReference type="Proteomes" id="UP000663829"/>
    </source>
</evidence>
<dbReference type="OrthoDB" id="10043287at2759"/>
<sequence>MEKYIMNIMCIDVKKNYFLNEYKAMYTTDVIEPNRAKLKRMSNDNPLYGLVQEYTIKPSDLLKQLIELCTTKITIDRNYVIKDVLLGDRQSFISPLLSEPCFKGTQIHQTVINLLLVIVTSWSQDGMKYDDLQRVLRYNHNQKMNFDKVWDYLNMHATEKMNIDQLIESTTIEMNTKMKIINIIDTCLKLYCSNSNDIEKYESALNDVTTQLNARSIRSVKIPDGLMQMLLFANLH</sequence>
<accession>A0A814EAI8</accession>
<dbReference type="AlphaFoldDB" id="A0A814EAI8"/>
<dbReference type="Proteomes" id="UP000677228">
    <property type="component" value="Unassembled WGS sequence"/>
</dbReference>
<dbReference type="EMBL" id="CAJOBA010007236">
    <property type="protein sequence ID" value="CAF3796486.1"/>
    <property type="molecule type" value="Genomic_DNA"/>
</dbReference>
<dbReference type="Proteomes" id="UP000663829">
    <property type="component" value="Unassembled WGS sequence"/>
</dbReference>
<reference evidence="1" key="1">
    <citation type="submission" date="2021-02" db="EMBL/GenBank/DDBJ databases">
        <authorList>
            <person name="Nowell W R."/>
        </authorList>
    </citation>
    <scope>NUCLEOTIDE SEQUENCE</scope>
</reference>
<name>A0A814EAI8_9BILA</name>
<keyword evidence="5" id="KW-1185">Reference proteome</keyword>
<evidence type="ECO:0000313" key="4">
    <source>
        <dbReference type="EMBL" id="CAF3796486.1"/>
    </source>
</evidence>
<dbReference type="EMBL" id="CAJOBC010002550">
    <property type="protein sequence ID" value="CAF3738547.1"/>
    <property type="molecule type" value="Genomic_DNA"/>
</dbReference>
<gene>
    <name evidence="1" type="ORF">GPM918_LOCUS11921</name>
    <name evidence="2" type="ORF">OVA965_LOCUS15847</name>
    <name evidence="3" type="ORF">SRO942_LOCUS11922</name>
    <name evidence="4" type="ORF">TMI583_LOCUS15856</name>
</gene>
<dbReference type="EMBL" id="CAJNOQ010002550">
    <property type="protein sequence ID" value="CAF0964813.1"/>
    <property type="molecule type" value="Genomic_DNA"/>
</dbReference>
<organism evidence="1 5">
    <name type="scientific">Didymodactylos carnosus</name>
    <dbReference type="NCBI Taxonomy" id="1234261"/>
    <lineage>
        <taxon>Eukaryota</taxon>
        <taxon>Metazoa</taxon>
        <taxon>Spiralia</taxon>
        <taxon>Gnathifera</taxon>
        <taxon>Rotifera</taxon>
        <taxon>Eurotatoria</taxon>
        <taxon>Bdelloidea</taxon>
        <taxon>Philodinida</taxon>
        <taxon>Philodinidae</taxon>
        <taxon>Didymodactylos</taxon>
    </lineage>
</organism>
<dbReference type="EMBL" id="CAJNOK010007223">
    <property type="protein sequence ID" value="CAF1028123.1"/>
    <property type="molecule type" value="Genomic_DNA"/>
</dbReference>